<feature type="region of interest" description="Disordered" evidence="10">
    <location>
        <begin position="55"/>
        <end position="87"/>
    </location>
</feature>
<feature type="region of interest" description="Disordered" evidence="10">
    <location>
        <begin position="921"/>
        <end position="967"/>
    </location>
</feature>
<feature type="compositionally biased region" description="Gly residues" evidence="10">
    <location>
        <begin position="464"/>
        <end position="477"/>
    </location>
</feature>
<dbReference type="EC" id="2.6.1.9" evidence="4"/>
<keyword evidence="7" id="KW-0663">Pyridoxal phosphate</keyword>
<dbReference type="SUPFAM" id="SSF53383">
    <property type="entry name" value="PLP-dependent transferases"/>
    <property type="match status" value="1"/>
</dbReference>
<feature type="compositionally biased region" description="Low complexity" evidence="10">
    <location>
        <begin position="1046"/>
        <end position="1062"/>
    </location>
</feature>
<evidence type="ECO:0000256" key="7">
    <source>
        <dbReference type="ARBA" id="ARBA00022898"/>
    </source>
</evidence>
<feature type="compositionally biased region" description="Polar residues" evidence="10">
    <location>
        <begin position="940"/>
        <end position="951"/>
    </location>
</feature>
<dbReference type="Gene3D" id="3.90.1150.10">
    <property type="entry name" value="Aspartate Aminotransferase, domain 1"/>
    <property type="match status" value="1"/>
</dbReference>
<protein>
    <recommendedName>
        <fullName evidence="4">histidinol-phosphate transaminase</fullName>
        <ecNumber evidence="4">2.6.1.9</ecNumber>
    </recommendedName>
</protein>
<dbReference type="InterPro" id="IPR015424">
    <property type="entry name" value="PyrdxlP-dep_Trfase"/>
</dbReference>
<dbReference type="Gene3D" id="2.130.10.10">
    <property type="entry name" value="YVTN repeat-like/Quinoprotein amine dehydrogenase"/>
    <property type="match status" value="2"/>
</dbReference>
<feature type="compositionally biased region" description="Low complexity" evidence="10">
    <location>
        <begin position="57"/>
        <end position="74"/>
    </location>
</feature>
<feature type="compositionally biased region" description="Basic residues" evidence="10">
    <location>
        <begin position="876"/>
        <end position="889"/>
    </location>
</feature>
<dbReference type="Gene3D" id="3.40.640.10">
    <property type="entry name" value="Type I PLP-dependent aspartate aminotransferase-like (Major domain)"/>
    <property type="match status" value="1"/>
</dbReference>
<feature type="compositionally biased region" description="Polar residues" evidence="10">
    <location>
        <begin position="689"/>
        <end position="709"/>
    </location>
</feature>
<name>A0ABN7IPX6_9BASI</name>
<sequence length="1090" mass="117065">MPLKPAHFSLGNLIRPNILALQPYRCARDDYQSGILLDANENAIGHALPPGSFFPHGESSASGSGSGSDGEANGTPITAAGAKDPLQLHRYPDPSLYGLKERLVQLRNLDSPTQIFLGVGSDEVLDLVQRICGAPGKDKILICPPTYGMYSVCAAVNDLDVVKVPLRLAGGEFGVDTEVVLERLRADPAIKILFLCSPGNPTGTLLKLSEVRRFLDEPGWGGLVVVDEAYIDFAEEEKRVGSRYTDGEVSAVSLVKEYANLIVTQTLSKAFGLAGIRLGIAYANPDLIQIMNNTKAPYNISVPTAYLGSRALTDEGLEQMRTNVRTLIENRSWLIQNLQSQCSGVGNVLGGNDANFVLIQVLQQGGEGEEGGERKPDSKRAGWVYKKMAEEQGLVVRNRASEMGCEGCLRITTVFLPFSSHPRNIMANTDDVVLLDSRPGPIAKGKGRDHSDSSVPTSSDTQDGGVGRACGGGGGGGGGGIVRRTFWRRAKWSPDGSHVLLQGEQHSLQTMRLSYPSASPSSDLDDDDEGRIKLEPGSLPIYRAPAPLLDTVWYPYASSPSSSTRKADNAAVDNDVAKLSPHDEDSAETTVEEGSLEEWTRRQTWCFLSSVRDVPVRLVDAELGKLRTSYGVMDHVERFVAPTAMAFSPYGDRFYAGHDSYLTIHDLASPGLNTHIHFPLAGAGANVGGTRSSSSHHQNKSTGAQQQPSKRAQLRLKRLQRRKIASVQQRGIVSSLAVCLDPGFHDASSWSSAVAGEGTEQRREEMIAVGTFGGNVGLYALGRGNSAGECCVAGWKEAHGTGISQLAFHPMAPNLLFVQSRRSEIIRVYDIRLLCGCLAVDFANRAQATYGERTSGTLVAVLHPAPTAAGTEIKSRKGGRGTKGRRRRTQQRLFFDVDPSGRWLCAGDANGTVRIWDVDTHSSEADPTQTQDQVEEGEASSATTALPSSDMPSIEPGPIAPAPPLKNKKTLKRLLEEYEGRLVGEGEGDAQNADRLAIQLGPTITWDAHEDSVACVSFHPSLPILLTLAGSRTSNDDDEIDEEEATSASDSSTTSSGSSRAAPVQDASAGRDRALKLWRLPFAAQHASRG</sequence>
<keyword evidence="13" id="KW-1185">Reference proteome</keyword>
<proteinExistence type="inferred from homology"/>
<accession>A0ABN7IPX6</accession>
<dbReference type="Pfam" id="PF00400">
    <property type="entry name" value="WD40"/>
    <property type="match status" value="1"/>
</dbReference>
<dbReference type="InterPro" id="IPR015943">
    <property type="entry name" value="WD40/YVTN_repeat-like_dom_sf"/>
</dbReference>
<feature type="compositionally biased region" description="Polar residues" evidence="10">
    <location>
        <begin position="453"/>
        <end position="462"/>
    </location>
</feature>
<keyword evidence="9" id="KW-0853">WD repeat</keyword>
<evidence type="ECO:0000256" key="6">
    <source>
        <dbReference type="ARBA" id="ARBA00022679"/>
    </source>
</evidence>
<dbReference type="InterPro" id="IPR001917">
    <property type="entry name" value="Aminotrans_II_pyridoxalP_BS"/>
</dbReference>
<dbReference type="PANTHER" id="PTHR42885">
    <property type="entry name" value="HISTIDINOL-PHOSPHATE AMINOTRANSFERASE-RELATED"/>
    <property type="match status" value="1"/>
</dbReference>
<feature type="region of interest" description="Disordered" evidence="10">
    <location>
        <begin position="438"/>
        <end position="477"/>
    </location>
</feature>
<dbReference type="Proteomes" id="UP000836402">
    <property type="component" value="Unassembled WGS sequence"/>
</dbReference>
<dbReference type="InterPro" id="IPR004839">
    <property type="entry name" value="Aminotransferase_I/II_large"/>
</dbReference>
<feature type="domain" description="Aminotransferase class I/classII large" evidence="11">
    <location>
        <begin position="85"/>
        <end position="413"/>
    </location>
</feature>
<evidence type="ECO:0000313" key="13">
    <source>
        <dbReference type="Proteomes" id="UP000836402"/>
    </source>
</evidence>
<comment type="similarity">
    <text evidence="3">Belongs to the class-II pyridoxal-phosphate-dependent aminotransferase family.</text>
</comment>
<comment type="catalytic activity">
    <reaction evidence="8">
        <text>L-histidinol phosphate + 2-oxoglutarate = 3-(imidazol-4-yl)-2-oxopropyl phosphate + L-glutamate</text>
        <dbReference type="Rhea" id="RHEA:23744"/>
        <dbReference type="ChEBI" id="CHEBI:16810"/>
        <dbReference type="ChEBI" id="CHEBI:29985"/>
        <dbReference type="ChEBI" id="CHEBI:57766"/>
        <dbReference type="ChEBI" id="CHEBI:57980"/>
        <dbReference type="EC" id="2.6.1.9"/>
    </reaction>
</comment>
<reference evidence="12" key="1">
    <citation type="submission" date="2020-10" db="EMBL/GenBank/DDBJ databases">
        <authorList>
            <person name="Sedaghatjoo S."/>
        </authorList>
    </citation>
    <scope>NUCLEOTIDE SEQUENCE</scope>
    <source>
        <strain evidence="12">AZH3</strain>
    </source>
</reference>
<dbReference type="Pfam" id="PF00155">
    <property type="entry name" value="Aminotran_1_2"/>
    <property type="match status" value="1"/>
</dbReference>
<comment type="cofactor">
    <cofactor evidence="1">
        <name>pyridoxal 5'-phosphate</name>
        <dbReference type="ChEBI" id="CHEBI:597326"/>
    </cofactor>
</comment>
<dbReference type="PANTHER" id="PTHR42885:SF2">
    <property type="entry name" value="HISTIDINOL-PHOSPHATE AMINOTRANSFERASE"/>
    <property type="match status" value="1"/>
</dbReference>
<evidence type="ECO:0000256" key="8">
    <source>
        <dbReference type="ARBA" id="ARBA00047481"/>
    </source>
</evidence>
<evidence type="ECO:0000256" key="1">
    <source>
        <dbReference type="ARBA" id="ARBA00001933"/>
    </source>
</evidence>
<evidence type="ECO:0000256" key="4">
    <source>
        <dbReference type="ARBA" id="ARBA00012748"/>
    </source>
</evidence>
<comment type="pathway">
    <text evidence="2">Amino-acid biosynthesis; L-histidine biosynthesis; L-histidine from 5-phospho-alpha-D-ribose 1-diphosphate: step 7/9.</text>
</comment>
<evidence type="ECO:0000259" key="11">
    <source>
        <dbReference type="Pfam" id="PF00155"/>
    </source>
</evidence>
<evidence type="ECO:0000256" key="3">
    <source>
        <dbReference type="ARBA" id="ARBA00008392"/>
    </source>
</evidence>
<evidence type="ECO:0000313" key="12">
    <source>
        <dbReference type="EMBL" id="CAD6917175.1"/>
    </source>
</evidence>
<dbReference type="PROSITE" id="PS50082">
    <property type="entry name" value="WD_REPEATS_2"/>
    <property type="match status" value="1"/>
</dbReference>
<feature type="compositionally biased region" description="Acidic residues" evidence="10">
    <location>
        <begin position="1036"/>
        <end position="1045"/>
    </location>
</feature>
<dbReference type="PROSITE" id="PS00599">
    <property type="entry name" value="AA_TRANSFER_CLASS_2"/>
    <property type="match status" value="1"/>
</dbReference>
<feature type="region of interest" description="Disordered" evidence="10">
    <location>
        <begin position="1032"/>
        <end position="1068"/>
    </location>
</feature>
<dbReference type="InterPro" id="IPR015421">
    <property type="entry name" value="PyrdxlP-dep_Trfase_major"/>
</dbReference>
<dbReference type="CDD" id="cd00609">
    <property type="entry name" value="AAT_like"/>
    <property type="match status" value="1"/>
</dbReference>
<feature type="repeat" description="WD" evidence="9">
    <location>
        <begin position="898"/>
        <end position="926"/>
    </location>
</feature>
<dbReference type="InterPro" id="IPR036322">
    <property type="entry name" value="WD40_repeat_dom_sf"/>
</dbReference>
<keyword evidence="6" id="KW-0808">Transferase</keyword>
<keyword evidence="5" id="KW-0032">Aminotransferase</keyword>
<comment type="caution">
    <text evidence="12">The sequence shown here is derived from an EMBL/GenBank/DDBJ whole genome shotgun (WGS) entry which is preliminary data.</text>
</comment>
<organism evidence="12 13">
    <name type="scientific">Tilletia caries</name>
    <name type="common">wheat bunt fungus</name>
    <dbReference type="NCBI Taxonomy" id="13290"/>
    <lineage>
        <taxon>Eukaryota</taxon>
        <taxon>Fungi</taxon>
        <taxon>Dikarya</taxon>
        <taxon>Basidiomycota</taxon>
        <taxon>Ustilaginomycotina</taxon>
        <taxon>Exobasidiomycetes</taxon>
        <taxon>Tilletiales</taxon>
        <taxon>Tilletiaceae</taxon>
        <taxon>Tilletia</taxon>
    </lineage>
</organism>
<dbReference type="InterPro" id="IPR001680">
    <property type="entry name" value="WD40_rpt"/>
</dbReference>
<dbReference type="InterPro" id="IPR015422">
    <property type="entry name" value="PyrdxlP-dep_Trfase_small"/>
</dbReference>
<evidence type="ECO:0000256" key="9">
    <source>
        <dbReference type="PROSITE-ProRule" id="PRU00221"/>
    </source>
</evidence>
<feature type="region of interest" description="Disordered" evidence="10">
    <location>
        <begin position="869"/>
        <end position="889"/>
    </location>
</feature>
<evidence type="ECO:0000256" key="2">
    <source>
        <dbReference type="ARBA" id="ARBA00005011"/>
    </source>
</evidence>
<dbReference type="SMART" id="SM00320">
    <property type="entry name" value="WD40"/>
    <property type="match status" value="4"/>
</dbReference>
<dbReference type="SUPFAM" id="SSF50978">
    <property type="entry name" value="WD40 repeat-like"/>
    <property type="match status" value="1"/>
</dbReference>
<feature type="region of interest" description="Disordered" evidence="10">
    <location>
        <begin position="687"/>
        <end position="712"/>
    </location>
</feature>
<gene>
    <name evidence="12" type="ORF">JKIAZH3_G7693</name>
</gene>
<dbReference type="EMBL" id="CAJHJG010002070">
    <property type="protein sequence ID" value="CAD6917175.1"/>
    <property type="molecule type" value="Genomic_DNA"/>
</dbReference>
<evidence type="ECO:0000256" key="10">
    <source>
        <dbReference type="SAM" id="MobiDB-lite"/>
    </source>
</evidence>
<evidence type="ECO:0000256" key="5">
    <source>
        <dbReference type="ARBA" id="ARBA00022576"/>
    </source>
</evidence>